<protein>
    <recommendedName>
        <fullName evidence="6">Methylenetetrahydrofolate reductase</fullName>
    </recommendedName>
</protein>
<reference evidence="8" key="1">
    <citation type="submission" date="2023-02" db="EMBL/GenBank/DDBJ databases">
        <title>Genome of toxic invasive species Heracleum sosnowskyi carries increased number of genes despite the absence of recent whole-genome duplications.</title>
        <authorList>
            <person name="Schelkunov M."/>
            <person name="Shtratnikova V."/>
            <person name="Makarenko M."/>
            <person name="Klepikova A."/>
            <person name="Omelchenko D."/>
            <person name="Novikova G."/>
            <person name="Obukhova E."/>
            <person name="Bogdanov V."/>
            <person name="Penin A."/>
            <person name="Logacheva M."/>
        </authorList>
    </citation>
    <scope>NUCLEOTIDE SEQUENCE</scope>
    <source>
        <strain evidence="8">Hsosn_3</strain>
        <tissue evidence="8">Leaf</tissue>
    </source>
</reference>
<accession>A0AAD8LYU4</accession>
<comment type="caution">
    <text evidence="8">The sequence shown here is derived from an EMBL/GenBank/DDBJ whole genome shotgun (WGS) entry which is preliminary data.</text>
</comment>
<dbReference type="GO" id="GO:0004489">
    <property type="term" value="F:methylenetetrahydrofolate reductase [NAD(P)H] activity"/>
    <property type="evidence" value="ECO:0007669"/>
    <property type="project" value="InterPro"/>
</dbReference>
<evidence type="ECO:0000256" key="3">
    <source>
        <dbReference type="ARBA" id="ARBA00022630"/>
    </source>
</evidence>
<keyword evidence="5 6" id="KW-0560">Oxidoreductase</keyword>
<comment type="similarity">
    <text evidence="6">Belongs to the methylenetetrahydrofolate reductase family.</text>
</comment>
<gene>
    <name evidence="8" type="ORF">POM88_052374</name>
</gene>
<evidence type="ECO:0000256" key="5">
    <source>
        <dbReference type="ARBA" id="ARBA00023002"/>
    </source>
</evidence>
<evidence type="ECO:0000256" key="6">
    <source>
        <dbReference type="RuleBase" id="RU003862"/>
    </source>
</evidence>
<dbReference type="InterPro" id="IPR029041">
    <property type="entry name" value="FAD-linked_oxidoreductase-like"/>
</dbReference>
<keyword evidence="9" id="KW-1185">Reference proteome</keyword>
<feature type="compositionally biased region" description="Acidic residues" evidence="7">
    <location>
        <begin position="244"/>
        <end position="281"/>
    </location>
</feature>
<dbReference type="Gene3D" id="3.20.20.220">
    <property type="match status" value="1"/>
</dbReference>
<dbReference type="SUPFAM" id="SSF51730">
    <property type="entry name" value="FAD-linked oxidoreductase"/>
    <property type="match status" value="1"/>
</dbReference>
<evidence type="ECO:0000256" key="4">
    <source>
        <dbReference type="ARBA" id="ARBA00022827"/>
    </source>
</evidence>
<organism evidence="8 9">
    <name type="scientific">Heracleum sosnowskyi</name>
    <dbReference type="NCBI Taxonomy" id="360622"/>
    <lineage>
        <taxon>Eukaryota</taxon>
        <taxon>Viridiplantae</taxon>
        <taxon>Streptophyta</taxon>
        <taxon>Embryophyta</taxon>
        <taxon>Tracheophyta</taxon>
        <taxon>Spermatophyta</taxon>
        <taxon>Magnoliopsida</taxon>
        <taxon>eudicotyledons</taxon>
        <taxon>Gunneridae</taxon>
        <taxon>Pentapetalae</taxon>
        <taxon>asterids</taxon>
        <taxon>campanulids</taxon>
        <taxon>Apiales</taxon>
        <taxon>Apiaceae</taxon>
        <taxon>Apioideae</taxon>
        <taxon>apioid superclade</taxon>
        <taxon>Tordylieae</taxon>
        <taxon>Tordyliinae</taxon>
        <taxon>Heracleum</taxon>
    </lineage>
</organism>
<dbReference type="Pfam" id="PF02219">
    <property type="entry name" value="MTHFR"/>
    <property type="match status" value="1"/>
</dbReference>
<dbReference type="Proteomes" id="UP001237642">
    <property type="component" value="Unassembled WGS sequence"/>
</dbReference>
<name>A0AAD8LYU4_9APIA</name>
<dbReference type="GO" id="GO:0006555">
    <property type="term" value="P:methionine metabolic process"/>
    <property type="evidence" value="ECO:0007669"/>
    <property type="project" value="InterPro"/>
</dbReference>
<comment type="pathway">
    <text evidence="2 6">One-carbon metabolism; tetrahydrofolate interconversion.</text>
</comment>
<evidence type="ECO:0000313" key="8">
    <source>
        <dbReference type="EMBL" id="KAK1353239.1"/>
    </source>
</evidence>
<comment type="cofactor">
    <cofactor evidence="1 6">
        <name>FAD</name>
        <dbReference type="ChEBI" id="CHEBI:57692"/>
    </cofactor>
</comment>
<dbReference type="InterPro" id="IPR003171">
    <property type="entry name" value="Mehydrof_redctse-like"/>
</dbReference>
<reference evidence="8" key="2">
    <citation type="submission" date="2023-05" db="EMBL/GenBank/DDBJ databases">
        <authorList>
            <person name="Schelkunov M.I."/>
        </authorList>
    </citation>
    <scope>NUCLEOTIDE SEQUENCE</scope>
    <source>
        <strain evidence="8">Hsosn_3</strain>
        <tissue evidence="8">Leaf</tissue>
    </source>
</reference>
<sequence>MFEAHPDVIQSSGEATLESYENDLACLKKKVDAGADVIVTQLFYDTYIFLNYELEEGEDDDNGGGEGKLILFQVCEHLTLEDVLNATGQVMEKTSYGTVYKAKLADGGTIVLSTDVDAMSKLNSSSKKKNGSRTLDYAYNGNSWKKRDQETGLLCTDLWKLEVKKIEMSVLINYQRHGASGLHLWPLDKLMIAKEDYVKGKTQESKKWRVIGKFIMIKDYKVDSEEEEEDSNGLQGVAEGVEYINDDDGDGDDDEDHEDCDGSEQGDSDDEEDSNVCEEEDTAAHLRPTNHLKQKHGVYASAQIYCDEITSEKCQKNLLQRGHVLHVSCHNAEMSCPSEEDSLRSVSISANL</sequence>
<keyword evidence="3 6" id="KW-0285">Flavoprotein</keyword>
<evidence type="ECO:0000256" key="7">
    <source>
        <dbReference type="SAM" id="MobiDB-lite"/>
    </source>
</evidence>
<dbReference type="AlphaFoldDB" id="A0AAD8LYU4"/>
<evidence type="ECO:0000256" key="2">
    <source>
        <dbReference type="ARBA" id="ARBA00004777"/>
    </source>
</evidence>
<evidence type="ECO:0000256" key="1">
    <source>
        <dbReference type="ARBA" id="ARBA00001974"/>
    </source>
</evidence>
<dbReference type="EMBL" id="JAUIZM010000013">
    <property type="protein sequence ID" value="KAK1353239.1"/>
    <property type="molecule type" value="Genomic_DNA"/>
</dbReference>
<evidence type="ECO:0000313" key="9">
    <source>
        <dbReference type="Proteomes" id="UP001237642"/>
    </source>
</evidence>
<proteinExistence type="inferred from homology"/>
<feature type="region of interest" description="Disordered" evidence="7">
    <location>
        <begin position="242"/>
        <end position="289"/>
    </location>
</feature>
<keyword evidence="4 6" id="KW-0274">FAD</keyword>